<dbReference type="AlphaFoldDB" id="A0A834MA44"/>
<dbReference type="Gene3D" id="1.20.140.150">
    <property type="match status" value="1"/>
</dbReference>
<organism evidence="2 3">
    <name type="scientific">Rhynchophorus ferrugineus</name>
    <name type="common">Red palm weevil</name>
    <name type="synonym">Curculio ferrugineus</name>
    <dbReference type="NCBI Taxonomy" id="354439"/>
    <lineage>
        <taxon>Eukaryota</taxon>
        <taxon>Metazoa</taxon>
        <taxon>Ecdysozoa</taxon>
        <taxon>Arthropoda</taxon>
        <taxon>Hexapoda</taxon>
        <taxon>Insecta</taxon>
        <taxon>Pterygota</taxon>
        <taxon>Neoptera</taxon>
        <taxon>Endopterygota</taxon>
        <taxon>Coleoptera</taxon>
        <taxon>Polyphaga</taxon>
        <taxon>Cucujiformia</taxon>
        <taxon>Curculionidae</taxon>
        <taxon>Dryophthorinae</taxon>
        <taxon>Rhynchophorus</taxon>
    </lineage>
</organism>
<evidence type="ECO:0000313" key="2">
    <source>
        <dbReference type="EMBL" id="KAF7272130.1"/>
    </source>
</evidence>
<dbReference type="Proteomes" id="UP000625711">
    <property type="component" value="Unassembled WGS sequence"/>
</dbReference>
<keyword evidence="3" id="KW-1185">Reference proteome</keyword>
<protein>
    <submittedName>
        <fullName evidence="2">Uncharacterized protein</fullName>
    </submittedName>
</protein>
<keyword evidence="1" id="KW-1133">Transmembrane helix</keyword>
<keyword evidence="1" id="KW-0472">Membrane</keyword>
<keyword evidence="1" id="KW-0812">Transmembrane</keyword>
<gene>
    <name evidence="2" type="ORF">GWI33_015060</name>
</gene>
<sequence length="90" mass="10247">MCCKQKTALSRWGYFLGLVAMTMLLTAFVSGSWIYTKEPLPLEKLPIRTTISFKIGLWRVCPTVKRINSTILMIPAANTLVRDLWFPSNP</sequence>
<proteinExistence type="predicted"/>
<evidence type="ECO:0000256" key="1">
    <source>
        <dbReference type="SAM" id="Phobius"/>
    </source>
</evidence>
<dbReference type="EMBL" id="JAACXV010013842">
    <property type="protein sequence ID" value="KAF7272130.1"/>
    <property type="molecule type" value="Genomic_DNA"/>
</dbReference>
<name>A0A834MA44_RHYFE</name>
<feature type="transmembrane region" description="Helical" evidence="1">
    <location>
        <begin position="12"/>
        <end position="35"/>
    </location>
</feature>
<reference evidence="2" key="1">
    <citation type="submission" date="2020-08" db="EMBL/GenBank/DDBJ databases">
        <title>Genome sequencing and assembly of the red palm weevil Rhynchophorus ferrugineus.</title>
        <authorList>
            <person name="Dias G.B."/>
            <person name="Bergman C.M."/>
            <person name="Manee M."/>
        </authorList>
    </citation>
    <scope>NUCLEOTIDE SEQUENCE</scope>
    <source>
        <strain evidence="2">AA-2017</strain>
        <tissue evidence="2">Whole larva</tissue>
    </source>
</reference>
<comment type="caution">
    <text evidence="2">The sequence shown here is derived from an EMBL/GenBank/DDBJ whole genome shotgun (WGS) entry which is preliminary data.</text>
</comment>
<accession>A0A834MA44</accession>
<evidence type="ECO:0000313" key="3">
    <source>
        <dbReference type="Proteomes" id="UP000625711"/>
    </source>
</evidence>
<dbReference type="OrthoDB" id="5917530at2759"/>